<proteinExistence type="predicted"/>
<reference evidence="3" key="1">
    <citation type="journal article" date="2019" name="Int. J. Syst. Evol. Microbiol.">
        <title>The Global Catalogue of Microorganisms (GCM) 10K type strain sequencing project: providing services to taxonomists for standard genome sequencing and annotation.</title>
        <authorList>
            <consortium name="The Broad Institute Genomics Platform"/>
            <consortium name="The Broad Institute Genome Sequencing Center for Infectious Disease"/>
            <person name="Wu L."/>
            <person name="Ma J."/>
        </authorList>
    </citation>
    <scope>NUCLEOTIDE SEQUENCE [LARGE SCALE GENOMIC DNA]</scope>
    <source>
        <strain evidence="3">JCM 17336</strain>
    </source>
</reference>
<protein>
    <submittedName>
        <fullName evidence="2">Uncharacterized protein</fullName>
    </submittedName>
</protein>
<feature type="chain" id="PRO_5046570856" evidence="1">
    <location>
        <begin position="19"/>
        <end position="157"/>
    </location>
</feature>
<feature type="signal peptide" evidence="1">
    <location>
        <begin position="1"/>
        <end position="18"/>
    </location>
</feature>
<organism evidence="2 3">
    <name type="scientific">Flavobacterium ginsengisoli</name>
    <dbReference type="NCBI Taxonomy" id="871694"/>
    <lineage>
        <taxon>Bacteria</taxon>
        <taxon>Pseudomonadati</taxon>
        <taxon>Bacteroidota</taxon>
        <taxon>Flavobacteriia</taxon>
        <taxon>Flavobacteriales</taxon>
        <taxon>Flavobacteriaceae</taxon>
        <taxon>Flavobacterium</taxon>
    </lineage>
</organism>
<keyword evidence="3" id="KW-1185">Reference proteome</keyword>
<keyword evidence="1" id="KW-0732">Signal</keyword>
<name>A0ABP7F4G3_9FLAO</name>
<evidence type="ECO:0000256" key="1">
    <source>
        <dbReference type="SAM" id="SignalP"/>
    </source>
</evidence>
<dbReference type="EMBL" id="BAABDT010000002">
    <property type="protein sequence ID" value="GAA3730886.1"/>
    <property type="molecule type" value="Genomic_DNA"/>
</dbReference>
<evidence type="ECO:0000313" key="3">
    <source>
        <dbReference type="Proteomes" id="UP001501367"/>
    </source>
</evidence>
<sequence>MKKTIYLLAFLTISFINAQTKESDYFTIYKGGEKYLKPLKYILFDEVRNSEFEKKENKNKIYFNTEGESFIFDIKKHKKDTCSIDILKKLTLENTTNLKNEACKFFKKKKEEVEKKKNITLIYPPAGCQYCFKVYILEKIGNNKLIKYEVEWAHSNL</sequence>
<dbReference type="Proteomes" id="UP001501367">
    <property type="component" value="Unassembled WGS sequence"/>
</dbReference>
<gene>
    <name evidence="2" type="ORF">GCM10022422_11340</name>
</gene>
<evidence type="ECO:0000313" key="2">
    <source>
        <dbReference type="EMBL" id="GAA3730886.1"/>
    </source>
</evidence>
<accession>A0ABP7F4G3</accession>
<dbReference type="RefSeq" id="WP_198857222.1">
    <property type="nucleotide sequence ID" value="NZ_BAABDT010000002.1"/>
</dbReference>
<comment type="caution">
    <text evidence="2">The sequence shown here is derived from an EMBL/GenBank/DDBJ whole genome shotgun (WGS) entry which is preliminary data.</text>
</comment>